<evidence type="ECO:0000256" key="2">
    <source>
        <dbReference type="ARBA" id="ARBA00022741"/>
    </source>
</evidence>
<dbReference type="InterPro" id="IPR003439">
    <property type="entry name" value="ABC_transporter-like_ATP-bd"/>
</dbReference>
<dbReference type="GO" id="GO:0016887">
    <property type="term" value="F:ATP hydrolysis activity"/>
    <property type="evidence" value="ECO:0007669"/>
    <property type="project" value="InterPro"/>
</dbReference>
<evidence type="ECO:0000256" key="3">
    <source>
        <dbReference type="ARBA" id="ARBA00022840"/>
    </source>
</evidence>
<dbReference type="AlphaFoldDB" id="A0A2V1HTY3"/>
<dbReference type="OrthoDB" id="9112331at2"/>
<keyword evidence="2" id="KW-0547">Nucleotide-binding</keyword>
<dbReference type="Proteomes" id="UP000244893">
    <property type="component" value="Unassembled WGS sequence"/>
</dbReference>
<dbReference type="PROSITE" id="PS50893">
    <property type="entry name" value="ABC_TRANSPORTER_2"/>
    <property type="match status" value="1"/>
</dbReference>
<dbReference type="InterPro" id="IPR027417">
    <property type="entry name" value="P-loop_NTPase"/>
</dbReference>
<evidence type="ECO:0000313" key="6">
    <source>
        <dbReference type="Proteomes" id="UP000244893"/>
    </source>
</evidence>
<dbReference type="InterPro" id="IPR050093">
    <property type="entry name" value="ABC_SmlMolc_Importer"/>
</dbReference>
<evidence type="ECO:0000259" key="4">
    <source>
        <dbReference type="PROSITE" id="PS50893"/>
    </source>
</evidence>
<dbReference type="PANTHER" id="PTHR42781:SF4">
    <property type="entry name" value="SPERMIDINE_PUTRESCINE IMPORT ATP-BINDING PROTEIN POTA"/>
    <property type="match status" value="1"/>
</dbReference>
<protein>
    <submittedName>
        <fullName evidence="5">ABC transporter</fullName>
    </submittedName>
</protein>
<proteinExistence type="predicted"/>
<keyword evidence="3" id="KW-0067">ATP-binding</keyword>
<keyword evidence="6" id="KW-1185">Reference proteome</keyword>
<dbReference type="Gene3D" id="3.40.50.300">
    <property type="entry name" value="P-loop containing nucleotide triphosphate hydrolases"/>
    <property type="match status" value="1"/>
</dbReference>
<dbReference type="InterPro" id="IPR017871">
    <property type="entry name" value="ABC_transporter-like_CS"/>
</dbReference>
<gene>
    <name evidence="5" type="ORF">DDQ50_06400</name>
</gene>
<dbReference type="SUPFAM" id="SSF52540">
    <property type="entry name" value="P-loop containing nucleoside triphosphate hydrolases"/>
    <property type="match status" value="1"/>
</dbReference>
<dbReference type="PANTHER" id="PTHR42781">
    <property type="entry name" value="SPERMIDINE/PUTRESCINE IMPORT ATP-BINDING PROTEIN POTA"/>
    <property type="match status" value="1"/>
</dbReference>
<comment type="caution">
    <text evidence="5">The sequence shown here is derived from an EMBL/GenBank/DDBJ whole genome shotgun (WGS) entry which is preliminary data.</text>
</comment>
<dbReference type="EMBL" id="QEOP01000001">
    <property type="protein sequence ID" value="PVZ96066.1"/>
    <property type="molecule type" value="Genomic_DNA"/>
</dbReference>
<accession>A0A2V1HTY3</accession>
<feature type="domain" description="ABC transporter" evidence="4">
    <location>
        <begin position="9"/>
        <end position="205"/>
    </location>
</feature>
<evidence type="ECO:0000256" key="1">
    <source>
        <dbReference type="ARBA" id="ARBA00022448"/>
    </source>
</evidence>
<reference evidence="5 6" key="1">
    <citation type="submission" date="2018-05" db="EMBL/GenBank/DDBJ databases">
        <title>Amnibacterium sp. M8JJ-5, whole genome shotgun sequence.</title>
        <authorList>
            <person name="Tuo L."/>
        </authorList>
    </citation>
    <scope>NUCLEOTIDE SEQUENCE [LARGE SCALE GENOMIC DNA]</scope>
    <source>
        <strain evidence="5 6">M8JJ-5</strain>
    </source>
</reference>
<sequence>MSVLVDASVRERDVRVDLEIATGEAVAVTGPNGAGKSTILLLVAGLIGLDEGRVEIDGEVVATARRSVAPHLRSVGYLPQEPSLFPHLDSVSNVAFGPRMRGASRSAARTQALELLDSVGAGGLERRRPSELSGGQAQRVAIARALAAGPRVLLIDEPLSAVDAASRDGIRDVLRSHLAGRTCLIVSHDEDDAAALTSRTIRLTR</sequence>
<dbReference type="PROSITE" id="PS00211">
    <property type="entry name" value="ABC_TRANSPORTER_1"/>
    <property type="match status" value="1"/>
</dbReference>
<dbReference type="InterPro" id="IPR003593">
    <property type="entry name" value="AAA+_ATPase"/>
</dbReference>
<dbReference type="SMART" id="SM00382">
    <property type="entry name" value="AAA"/>
    <property type="match status" value="1"/>
</dbReference>
<evidence type="ECO:0000313" key="5">
    <source>
        <dbReference type="EMBL" id="PVZ96066.1"/>
    </source>
</evidence>
<dbReference type="RefSeq" id="WP_116755800.1">
    <property type="nucleotide sequence ID" value="NZ_JBHUEX010000001.1"/>
</dbReference>
<dbReference type="GO" id="GO:0005524">
    <property type="term" value="F:ATP binding"/>
    <property type="evidence" value="ECO:0007669"/>
    <property type="project" value="UniProtKB-KW"/>
</dbReference>
<name>A0A2V1HTY3_9MICO</name>
<organism evidence="5 6">
    <name type="scientific">Amnibacterium flavum</name>
    <dbReference type="NCBI Taxonomy" id="2173173"/>
    <lineage>
        <taxon>Bacteria</taxon>
        <taxon>Bacillati</taxon>
        <taxon>Actinomycetota</taxon>
        <taxon>Actinomycetes</taxon>
        <taxon>Micrococcales</taxon>
        <taxon>Microbacteriaceae</taxon>
        <taxon>Amnibacterium</taxon>
    </lineage>
</organism>
<keyword evidence="1" id="KW-0813">Transport</keyword>
<dbReference type="Pfam" id="PF00005">
    <property type="entry name" value="ABC_tran"/>
    <property type="match status" value="1"/>
</dbReference>